<name>A0ABQ9HC86_9NEOP</name>
<sequence length="343" mass="39346">MSTYNHQKTKLKYRKRIRLERASQKQSSDTNKTPCDLVKRCRERKINIKASERINIDAGLLSSSSGRTPPPPFYDPKTLLSSRTCAACDDTTERCLHFINKGECSRAKLCRGTRVDLVFLYRSREGLLQDGTLFLRAQSKYRNRIRLERASQKQSSDTHKTPYDRVKRCRERKINIKASERVNVDAGETTDVSFSSAVINAVLCPSTAASKHRHLYLVTKNWWSNSEQSDRVSIYSALLLFPIIVSKLTPEVPGSIVDGSTKLLKLLVLARSSSDHLVSHGSHGRRQHLELITVYSEVRRFYADALQVYMPHMPTLSSLARLSFRHKHELSRHNRLRRQHPSM</sequence>
<protein>
    <submittedName>
        <fullName evidence="1">Uncharacterized protein</fullName>
    </submittedName>
</protein>
<proteinExistence type="predicted"/>
<organism evidence="1 2">
    <name type="scientific">Dryococelus australis</name>
    <dbReference type="NCBI Taxonomy" id="614101"/>
    <lineage>
        <taxon>Eukaryota</taxon>
        <taxon>Metazoa</taxon>
        <taxon>Ecdysozoa</taxon>
        <taxon>Arthropoda</taxon>
        <taxon>Hexapoda</taxon>
        <taxon>Insecta</taxon>
        <taxon>Pterygota</taxon>
        <taxon>Neoptera</taxon>
        <taxon>Polyneoptera</taxon>
        <taxon>Phasmatodea</taxon>
        <taxon>Verophasmatodea</taxon>
        <taxon>Anareolatae</taxon>
        <taxon>Phasmatidae</taxon>
        <taxon>Eurycanthinae</taxon>
        <taxon>Dryococelus</taxon>
    </lineage>
</organism>
<dbReference type="EMBL" id="JARBHB010000006">
    <property type="protein sequence ID" value="KAJ8881872.1"/>
    <property type="molecule type" value="Genomic_DNA"/>
</dbReference>
<dbReference type="Proteomes" id="UP001159363">
    <property type="component" value="Chromosome 5"/>
</dbReference>
<accession>A0ABQ9HC86</accession>
<evidence type="ECO:0000313" key="1">
    <source>
        <dbReference type="EMBL" id="KAJ8881872.1"/>
    </source>
</evidence>
<keyword evidence="2" id="KW-1185">Reference proteome</keyword>
<gene>
    <name evidence="1" type="ORF">PR048_018358</name>
</gene>
<evidence type="ECO:0000313" key="2">
    <source>
        <dbReference type="Proteomes" id="UP001159363"/>
    </source>
</evidence>
<comment type="caution">
    <text evidence="1">The sequence shown here is derived from an EMBL/GenBank/DDBJ whole genome shotgun (WGS) entry which is preliminary data.</text>
</comment>
<reference evidence="1 2" key="1">
    <citation type="submission" date="2023-02" db="EMBL/GenBank/DDBJ databases">
        <title>LHISI_Scaffold_Assembly.</title>
        <authorList>
            <person name="Stuart O.P."/>
            <person name="Cleave R."/>
            <person name="Magrath M.J.L."/>
            <person name="Mikheyev A.S."/>
        </authorList>
    </citation>
    <scope>NUCLEOTIDE SEQUENCE [LARGE SCALE GENOMIC DNA]</scope>
    <source>
        <strain evidence="1">Daus_M_001</strain>
        <tissue evidence="1">Leg muscle</tissue>
    </source>
</reference>